<comment type="caution">
    <text evidence="16">The sequence shown here is derived from an EMBL/GenBank/DDBJ whole genome shotgun (WGS) entry which is preliminary data.</text>
</comment>
<dbReference type="PIRSF" id="PIRSF001619">
    <property type="entry name" value="Biotin_synth"/>
    <property type="match status" value="1"/>
</dbReference>
<dbReference type="InterPro" id="IPR002684">
    <property type="entry name" value="Biotin_synth/BioAB"/>
</dbReference>
<dbReference type="GO" id="GO:0009102">
    <property type="term" value="P:biotin biosynthetic process"/>
    <property type="evidence" value="ECO:0007669"/>
    <property type="project" value="UniProtKB-UniRule"/>
</dbReference>
<comment type="pathway">
    <text evidence="1 13">Cofactor biosynthesis; biotin biosynthesis; biotin from 7,8-diaminononanoate: step 2/2.</text>
</comment>
<dbReference type="SFLD" id="SFLDG01060">
    <property type="entry name" value="BATS_domain_containing"/>
    <property type="match status" value="1"/>
</dbReference>
<dbReference type="InterPro" id="IPR010722">
    <property type="entry name" value="BATS_dom"/>
</dbReference>
<dbReference type="EC" id="2.8.1.6" evidence="3 13"/>
<dbReference type="InterPro" id="IPR007197">
    <property type="entry name" value="rSAM"/>
</dbReference>
<evidence type="ECO:0000256" key="6">
    <source>
        <dbReference type="ARBA" id="ARBA00022691"/>
    </source>
</evidence>
<evidence type="ECO:0000256" key="8">
    <source>
        <dbReference type="ARBA" id="ARBA00022723"/>
    </source>
</evidence>
<dbReference type="SMART" id="SM00876">
    <property type="entry name" value="BATS"/>
    <property type="match status" value="1"/>
</dbReference>
<dbReference type="UniPathway" id="UPA00078">
    <property type="reaction ID" value="UER00162"/>
</dbReference>
<feature type="binding site" evidence="13 14">
    <location>
        <position position="274"/>
    </location>
    <ligand>
        <name>[2Fe-2S] cluster</name>
        <dbReference type="ChEBI" id="CHEBI:190135"/>
    </ligand>
</feature>
<dbReference type="GO" id="GO:0004076">
    <property type="term" value="F:biotin synthase activity"/>
    <property type="evidence" value="ECO:0007669"/>
    <property type="project" value="UniProtKB-UniRule"/>
</dbReference>
<dbReference type="SMART" id="SM00729">
    <property type="entry name" value="Elp3"/>
    <property type="match status" value="1"/>
</dbReference>
<dbReference type="Pfam" id="PF06968">
    <property type="entry name" value="BATS"/>
    <property type="match status" value="1"/>
</dbReference>
<dbReference type="SFLD" id="SFLDG01278">
    <property type="entry name" value="biotin_synthase_like"/>
    <property type="match status" value="1"/>
</dbReference>
<comment type="function">
    <text evidence="13">Catalyzes the conversion of dethiobiotin (DTB) to biotin by the insertion of a sulfur atom into dethiobiotin via a radical-based mechanism.</text>
</comment>
<feature type="binding site" evidence="13 14">
    <location>
        <position position="67"/>
    </location>
    <ligand>
        <name>[4Fe-4S] cluster</name>
        <dbReference type="ChEBI" id="CHEBI:49883"/>
        <note>4Fe-4S-S-AdoMet</note>
    </ligand>
</feature>
<keyword evidence="8 13" id="KW-0479">Metal-binding</keyword>
<dbReference type="InterPro" id="IPR013785">
    <property type="entry name" value="Aldolase_TIM"/>
</dbReference>
<proteinExistence type="inferred from homology"/>
<dbReference type="Gene3D" id="3.20.20.70">
    <property type="entry name" value="Aldolase class I"/>
    <property type="match status" value="1"/>
</dbReference>
<sequence>MLEQMESNTSGKLGGKEMSLDEAAKWLEPGSLAELAELMARATGLREKAQGNEVEFCAIVNARSGRCSEDCAFCAQSSHYQTKALVHSLLEVDEIVNRGRAAARAGALRFGIVTSGRGCPKGADLDSLCRAAEILRKEKTILPCASLGILAPGQAERLKAAGFVRYHHNLESGPTHFPRICTTHAYEQRVETVLMAKEAGLEVCVGGIVGLGESAWERAEFLKAVADLTPQSIPLNFLNPIPGTKLGSLPMLSPLKALAAVAVARIMAPRAHLRTCGGRHQVLGSLAPLMHLAGASSTMIGDYLTTKGQEPTSDVKDIAALGLNLAGIGK</sequence>
<comment type="cofactor">
    <cofactor evidence="13">
        <name>[2Fe-2S] cluster</name>
        <dbReference type="ChEBI" id="CHEBI:190135"/>
    </cofactor>
    <text evidence="13">Binds 1 [2Fe-2S] cluster. The cluster is coordinated with 3 cysteines and 1 arginine.</text>
</comment>
<dbReference type="InterPro" id="IPR024177">
    <property type="entry name" value="Biotin_synthase"/>
</dbReference>
<keyword evidence="11 13" id="KW-0411">Iron-sulfur</keyword>
<protein>
    <recommendedName>
        <fullName evidence="3 13">Biotin synthase</fullName>
        <ecNumber evidence="3 13">2.8.1.6</ecNumber>
    </recommendedName>
</protein>
<dbReference type="PANTHER" id="PTHR22976">
    <property type="entry name" value="BIOTIN SYNTHASE"/>
    <property type="match status" value="1"/>
</dbReference>
<evidence type="ECO:0000256" key="14">
    <source>
        <dbReference type="PIRSR" id="PIRSR001619-1"/>
    </source>
</evidence>
<comment type="cofactor">
    <cofactor evidence="13 14">
        <name>[4Fe-4S] cluster</name>
        <dbReference type="ChEBI" id="CHEBI:49883"/>
    </cofactor>
    <text evidence="13 14">Binds 1 [4Fe-4S] cluster. The cluster is coordinated with 3 cysteines and an exchangeable S-adenosyl-L-methionine.</text>
</comment>
<evidence type="ECO:0000256" key="12">
    <source>
        <dbReference type="ARBA" id="ARBA00051157"/>
    </source>
</evidence>
<evidence type="ECO:0000256" key="13">
    <source>
        <dbReference type="HAMAP-Rule" id="MF_01694"/>
    </source>
</evidence>
<keyword evidence="9 13" id="KW-0093">Biotin biosynthesis</keyword>
<dbReference type="SUPFAM" id="SSF102114">
    <property type="entry name" value="Radical SAM enzymes"/>
    <property type="match status" value="1"/>
</dbReference>
<reference evidence="16 17" key="1">
    <citation type="submission" date="2013-11" db="EMBL/GenBank/DDBJ databases">
        <title>Metagenomic analysis of a methanogenic consortium involved in long chain n-alkane degradation.</title>
        <authorList>
            <person name="Davidova I.A."/>
            <person name="Callaghan A.V."/>
            <person name="Wawrik B."/>
            <person name="Pruitt S."/>
            <person name="Marks C."/>
            <person name="Duncan K.E."/>
            <person name="Suflita J.M."/>
        </authorList>
    </citation>
    <scope>NUCLEOTIDE SEQUENCE [LARGE SCALE GENOMIC DNA]</scope>
    <source>
        <strain evidence="16 17">SPR</strain>
    </source>
</reference>
<dbReference type="STRING" id="1429043.X474_05350"/>
<keyword evidence="10 13" id="KW-0408">Iron</keyword>
<dbReference type="InParanoid" id="A0A0D2JAK9"/>
<evidence type="ECO:0000313" key="17">
    <source>
        <dbReference type="Proteomes" id="UP000032233"/>
    </source>
</evidence>
<evidence type="ECO:0000256" key="2">
    <source>
        <dbReference type="ARBA" id="ARBA00010765"/>
    </source>
</evidence>
<dbReference type="RefSeq" id="WP_044347125.1">
    <property type="nucleotide sequence ID" value="NZ_AZAC01000004.1"/>
</dbReference>
<organism evidence="16 17">
    <name type="scientific">Dethiosulfatarculus sandiegensis</name>
    <dbReference type="NCBI Taxonomy" id="1429043"/>
    <lineage>
        <taxon>Bacteria</taxon>
        <taxon>Pseudomonadati</taxon>
        <taxon>Thermodesulfobacteriota</taxon>
        <taxon>Desulfarculia</taxon>
        <taxon>Desulfarculales</taxon>
        <taxon>Desulfarculaceae</taxon>
        <taxon>Dethiosulfatarculus</taxon>
    </lineage>
</organism>
<evidence type="ECO:0000256" key="11">
    <source>
        <dbReference type="ARBA" id="ARBA00023014"/>
    </source>
</evidence>
<dbReference type="GO" id="GO:0051537">
    <property type="term" value="F:2 iron, 2 sulfur cluster binding"/>
    <property type="evidence" value="ECO:0007669"/>
    <property type="project" value="UniProtKB-KW"/>
</dbReference>
<evidence type="ECO:0000256" key="4">
    <source>
        <dbReference type="ARBA" id="ARBA00022485"/>
    </source>
</evidence>
<comment type="cofactor">
    <cofactor evidence="14">
        <name>[2Fe-2S] cluster</name>
        <dbReference type="ChEBI" id="CHEBI:190135"/>
    </cofactor>
    <text evidence="14">Binds 1 [2Fe-2S] cluster. The cluster is coordinated with 3 cysteines and 1 arginine.</text>
</comment>
<dbReference type="PATRIC" id="fig|1429043.3.peg.1138"/>
<evidence type="ECO:0000256" key="3">
    <source>
        <dbReference type="ARBA" id="ARBA00012236"/>
    </source>
</evidence>
<dbReference type="Pfam" id="PF04055">
    <property type="entry name" value="Radical_SAM"/>
    <property type="match status" value="1"/>
</dbReference>
<gene>
    <name evidence="13" type="primary">bioB</name>
    <name evidence="16" type="ORF">X474_05350</name>
</gene>
<dbReference type="GO" id="GO:0051539">
    <property type="term" value="F:4 iron, 4 sulfur cluster binding"/>
    <property type="evidence" value="ECO:0007669"/>
    <property type="project" value="UniProtKB-KW"/>
</dbReference>
<name>A0A0D2JAK9_9BACT</name>
<comment type="subunit">
    <text evidence="13">Homodimer.</text>
</comment>
<keyword evidence="4 13" id="KW-0004">4Fe-4S</keyword>
<dbReference type="GO" id="GO:0005506">
    <property type="term" value="F:iron ion binding"/>
    <property type="evidence" value="ECO:0007669"/>
    <property type="project" value="UniProtKB-UniRule"/>
</dbReference>
<evidence type="ECO:0000259" key="15">
    <source>
        <dbReference type="PROSITE" id="PS51918"/>
    </source>
</evidence>
<dbReference type="PROSITE" id="PS51918">
    <property type="entry name" value="RADICAL_SAM"/>
    <property type="match status" value="1"/>
</dbReference>
<keyword evidence="7 13" id="KW-0001">2Fe-2S</keyword>
<dbReference type="InterPro" id="IPR006638">
    <property type="entry name" value="Elp3/MiaA/NifB-like_rSAM"/>
</dbReference>
<dbReference type="EMBL" id="AZAC01000004">
    <property type="protein sequence ID" value="KIX15164.1"/>
    <property type="molecule type" value="Genomic_DNA"/>
</dbReference>
<dbReference type="HAMAP" id="MF_01694">
    <property type="entry name" value="BioB"/>
    <property type="match status" value="1"/>
</dbReference>
<dbReference type="CDD" id="cd01335">
    <property type="entry name" value="Radical_SAM"/>
    <property type="match status" value="1"/>
</dbReference>
<comment type="caution">
    <text evidence="13">Lacks conserved residue(s) required for the propagation of feature annotation.</text>
</comment>
<dbReference type="AlphaFoldDB" id="A0A0D2JAK9"/>
<comment type="catalytic activity">
    <reaction evidence="12 13">
        <text>(4R,5S)-dethiobiotin + (sulfur carrier)-SH + 2 reduced [2Fe-2S]-[ferredoxin] + 2 S-adenosyl-L-methionine = (sulfur carrier)-H + biotin + 2 5'-deoxyadenosine + 2 L-methionine + 2 oxidized [2Fe-2S]-[ferredoxin]</text>
        <dbReference type="Rhea" id="RHEA:22060"/>
        <dbReference type="Rhea" id="RHEA-COMP:10000"/>
        <dbReference type="Rhea" id="RHEA-COMP:10001"/>
        <dbReference type="Rhea" id="RHEA-COMP:14737"/>
        <dbReference type="Rhea" id="RHEA-COMP:14739"/>
        <dbReference type="ChEBI" id="CHEBI:17319"/>
        <dbReference type="ChEBI" id="CHEBI:29917"/>
        <dbReference type="ChEBI" id="CHEBI:33737"/>
        <dbReference type="ChEBI" id="CHEBI:33738"/>
        <dbReference type="ChEBI" id="CHEBI:57586"/>
        <dbReference type="ChEBI" id="CHEBI:57844"/>
        <dbReference type="ChEBI" id="CHEBI:59789"/>
        <dbReference type="ChEBI" id="CHEBI:64428"/>
        <dbReference type="ChEBI" id="CHEBI:149473"/>
        <dbReference type="EC" id="2.8.1.6"/>
    </reaction>
</comment>
<keyword evidence="17" id="KW-1185">Reference proteome</keyword>
<evidence type="ECO:0000313" key="16">
    <source>
        <dbReference type="EMBL" id="KIX15164.1"/>
    </source>
</evidence>
<dbReference type="FunCoup" id="A0A0D2JAK9">
    <property type="interactions" value="381"/>
</dbReference>
<dbReference type="Proteomes" id="UP000032233">
    <property type="component" value="Unassembled WGS sequence"/>
</dbReference>
<dbReference type="PANTHER" id="PTHR22976:SF2">
    <property type="entry name" value="BIOTIN SYNTHASE, MITOCHONDRIAL"/>
    <property type="match status" value="1"/>
</dbReference>
<accession>A0A0D2JAK9</accession>
<evidence type="ECO:0000256" key="9">
    <source>
        <dbReference type="ARBA" id="ARBA00022756"/>
    </source>
</evidence>
<keyword evidence="5 13" id="KW-0808">Transferase</keyword>
<feature type="binding site" evidence="13 14">
    <location>
        <position position="74"/>
    </location>
    <ligand>
        <name>[4Fe-4S] cluster</name>
        <dbReference type="ChEBI" id="CHEBI:49883"/>
        <note>4Fe-4S-S-AdoMet</note>
    </ligand>
</feature>
<dbReference type="SFLD" id="SFLDS00029">
    <property type="entry name" value="Radical_SAM"/>
    <property type="match status" value="1"/>
</dbReference>
<dbReference type="InterPro" id="IPR058240">
    <property type="entry name" value="rSAM_sf"/>
</dbReference>
<evidence type="ECO:0000256" key="7">
    <source>
        <dbReference type="ARBA" id="ARBA00022714"/>
    </source>
</evidence>
<evidence type="ECO:0000256" key="5">
    <source>
        <dbReference type="ARBA" id="ARBA00022679"/>
    </source>
</evidence>
<feature type="binding site" evidence="13 14">
    <location>
        <position position="144"/>
    </location>
    <ligand>
        <name>[2Fe-2S] cluster</name>
        <dbReference type="ChEBI" id="CHEBI:190135"/>
    </ligand>
</feature>
<keyword evidence="6 13" id="KW-0949">S-adenosyl-L-methionine</keyword>
<evidence type="ECO:0000256" key="1">
    <source>
        <dbReference type="ARBA" id="ARBA00004942"/>
    </source>
</evidence>
<feature type="binding site" evidence="13 14">
    <location>
        <position position="71"/>
    </location>
    <ligand>
        <name>[4Fe-4S] cluster</name>
        <dbReference type="ChEBI" id="CHEBI:49883"/>
        <note>4Fe-4S-S-AdoMet</note>
    </ligand>
</feature>
<feature type="binding site" evidence="13 14">
    <location>
        <position position="204"/>
    </location>
    <ligand>
        <name>[2Fe-2S] cluster</name>
        <dbReference type="ChEBI" id="CHEBI:190135"/>
    </ligand>
</feature>
<feature type="domain" description="Radical SAM core" evidence="15">
    <location>
        <begin position="49"/>
        <end position="279"/>
    </location>
</feature>
<comment type="similarity">
    <text evidence="2 13">Belongs to the radical SAM superfamily. Biotin synthase family.</text>
</comment>
<dbReference type="NCBIfam" id="TIGR00433">
    <property type="entry name" value="bioB"/>
    <property type="match status" value="1"/>
</dbReference>
<evidence type="ECO:0000256" key="10">
    <source>
        <dbReference type="ARBA" id="ARBA00023004"/>
    </source>
</evidence>